<sequence length="483" mass="52939">MTQKCITHRASATVQAFVPFQASVARQQGRTVVQRSATSQFSSRSINSNANIQSQRNRQGQIRSALKRPSSSSVSYIHCAVLVSRANVSTCGGLSLSRSFSTSPARNAEAMTQNEGICHVKMKDGGKEDREMPEAGVKVANEKPRNAAQLSKNEPEVDNSTGGLWRLLSIARPEAKPLGIATVFLAVSATITMTIPYAVGRIIDAAGKAGIVEVGTYSFTLTEFIIGMGTVLTIGSAASFTRNVMMRIIGERVIARLRSRLYRRTYTQDAEFFDVNPVGDLISRLGSDVNIVGDSVTSSVTYALRSTFNTIAGLSIMLWTSAKLTMLMLVILPPMGIASLFYGRFVEKMSKRVQKNLGVLTKIAEERLGNVKTSQAFVGERQEVHRYNQQIRKVFQLRKKEGIVTSTFMTSTLWAGNISFLIMLTVGNSFIQSGVMTTGDLTAFVMYAMFAGTGMMDFFYTYTEIMRGSGAASRLFELQDKEH</sequence>
<proteinExistence type="predicted"/>
<protein>
    <submittedName>
        <fullName evidence="1">Uncharacterized protein</fullName>
    </submittedName>
</protein>
<organism evidence="1 2">
    <name type="scientific">Zarea fungicola</name>
    <dbReference type="NCBI Taxonomy" id="93591"/>
    <lineage>
        <taxon>Eukaryota</taxon>
        <taxon>Fungi</taxon>
        <taxon>Dikarya</taxon>
        <taxon>Ascomycota</taxon>
        <taxon>Pezizomycotina</taxon>
        <taxon>Sordariomycetes</taxon>
        <taxon>Hypocreomycetidae</taxon>
        <taxon>Hypocreales</taxon>
        <taxon>Cordycipitaceae</taxon>
        <taxon>Zarea</taxon>
    </lineage>
</organism>
<gene>
    <name evidence="1" type="ORF">NQ176_g6947</name>
</gene>
<evidence type="ECO:0000313" key="1">
    <source>
        <dbReference type="EMBL" id="KAJ2972808.1"/>
    </source>
</evidence>
<reference evidence="1" key="1">
    <citation type="submission" date="2022-08" db="EMBL/GenBank/DDBJ databases">
        <title>Genome Sequence of Lecanicillium fungicola.</title>
        <authorList>
            <person name="Buettner E."/>
        </authorList>
    </citation>
    <scope>NUCLEOTIDE SEQUENCE</scope>
    <source>
        <strain evidence="1">Babe33</strain>
    </source>
</reference>
<comment type="caution">
    <text evidence="1">The sequence shown here is derived from an EMBL/GenBank/DDBJ whole genome shotgun (WGS) entry which is preliminary data.</text>
</comment>
<dbReference type="EMBL" id="JANJQO010001078">
    <property type="protein sequence ID" value="KAJ2972808.1"/>
    <property type="molecule type" value="Genomic_DNA"/>
</dbReference>
<accession>A0ACC1N1C5</accession>
<keyword evidence="2" id="KW-1185">Reference proteome</keyword>
<evidence type="ECO:0000313" key="2">
    <source>
        <dbReference type="Proteomes" id="UP001143910"/>
    </source>
</evidence>
<dbReference type="Proteomes" id="UP001143910">
    <property type="component" value="Unassembled WGS sequence"/>
</dbReference>
<name>A0ACC1N1C5_9HYPO</name>